<evidence type="ECO:0000313" key="2">
    <source>
        <dbReference type="Proteomes" id="UP001526430"/>
    </source>
</evidence>
<keyword evidence="2" id="KW-1185">Reference proteome</keyword>
<sequence length="385" mass="40580">MAGLRVVEFAAPLGAYAGLLFGGLGAEVILVEPPGGGPLRRRGPWIGSRRDAEASLLHAAFNAGKRSITLDLSDRDDIERAQVLAERADLVIAGGSLPPALAHEALAGQASRLVTLALSPFGSKGPRSGWLAEDITALAMGGMLTLAGYPDGPPLAACGEQAVAAASLFGATAALAAILRAEAGGEGAFIDVSMQECVAMGQENAIQFLDLEGIVRKRDGGRQRQAGTGVFPCRDGHVYLMAGGIASNRFWGATVDWLVEEGLDGSEGLRDPRWLDSKWLNQEEAKRIFAEIFEPFAKRRTKAQLVAATSARRIPLAPISTASDILASAQLAARGFFVNRAIDDGRVLPFAGAPYQLSATPWRAPNPAPRLDADRDDILRLLEAA</sequence>
<dbReference type="GO" id="GO:0016740">
    <property type="term" value="F:transferase activity"/>
    <property type="evidence" value="ECO:0007669"/>
    <property type="project" value="UniProtKB-KW"/>
</dbReference>
<dbReference type="SUPFAM" id="SSF89796">
    <property type="entry name" value="CoA-transferase family III (CaiB/BaiF)"/>
    <property type="match status" value="1"/>
</dbReference>
<dbReference type="InterPro" id="IPR044855">
    <property type="entry name" value="CoA-Trfase_III_dom3_sf"/>
</dbReference>
<dbReference type="PANTHER" id="PTHR48228">
    <property type="entry name" value="SUCCINYL-COA--D-CITRAMALATE COA-TRANSFERASE"/>
    <property type="match status" value="1"/>
</dbReference>
<accession>A0ABT3NTU6</accession>
<proteinExistence type="predicted"/>
<name>A0ABT3NTU6_9PROT</name>
<dbReference type="InterPro" id="IPR003673">
    <property type="entry name" value="CoA-Trfase_fam_III"/>
</dbReference>
<dbReference type="EMBL" id="JAPFQI010000004">
    <property type="protein sequence ID" value="MCW8085577.1"/>
    <property type="molecule type" value="Genomic_DNA"/>
</dbReference>
<reference evidence="1 2" key="1">
    <citation type="submission" date="2022-10" db="EMBL/GenBank/DDBJ databases">
        <title>Roseococcus glaciei nov., sp. nov., isolated from glacier.</title>
        <authorList>
            <person name="Liu Q."/>
            <person name="Xin Y.-H."/>
        </authorList>
    </citation>
    <scope>NUCLEOTIDE SEQUENCE [LARGE SCALE GENOMIC DNA]</scope>
    <source>
        <strain evidence="1 2">MDT2-1-1</strain>
    </source>
</reference>
<dbReference type="Proteomes" id="UP001526430">
    <property type="component" value="Unassembled WGS sequence"/>
</dbReference>
<gene>
    <name evidence="1" type="ORF">OF850_08070</name>
</gene>
<dbReference type="Gene3D" id="3.40.50.10540">
    <property type="entry name" value="Crotonobetainyl-coa:carnitine coa-transferase, domain 1"/>
    <property type="match status" value="1"/>
</dbReference>
<comment type="caution">
    <text evidence="1">The sequence shown here is derived from an EMBL/GenBank/DDBJ whole genome shotgun (WGS) entry which is preliminary data.</text>
</comment>
<organism evidence="1 2">
    <name type="scientific">Sabulicella glaciei</name>
    <dbReference type="NCBI Taxonomy" id="2984948"/>
    <lineage>
        <taxon>Bacteria</taxon>
        <taxon>Pseudomonadati</taxon>
        <taxon>Pseudomonadota</taxon>
        <taxon>Alphaproteobacteria</taxon>
        <taxon>Acetobacterales</taxon>
        <taxon>Acetobacteraceae</taxon>
        <taxon>Sabulicella</taxon>
    </lineage>
</organism>
<dbReference type="PANTHER" id="PTHR48228:SF5">
    <property type="entry name" value="ALPHA-METHYLACYL-COA RACEMASE"/>
    <property type="match status" value="1"/>
</dbReference>
<keyword evidence="1" id="KW-0808">Transferase</keyword>
<dbReference type="Pfam" id="PF02515">
    <property type="entry name" value="CoA_transf_3"/>
    <property type="match status" value="1"/>
</dbReference>
<dbReference type="RefSeq" id="WP_301589490.1">
    <property type="nucleotide sequence ID" value="NZ_JAPFQI010000004.1"/>
</dbReference>
<evidence type="ECO:0000313" key="1">
    <source>
        <dbReference type="EMBL" id="MCW8085577.1"/>
    </source>
</evidence>
<dbReference type="Gene3D" id="3.30.1540.10">
    <property type="entry name" value="formyl-coa transferase, domain 3"/>
    <property type="match status" value="1"/>
</dbReference>
<dbReference type="InterPro" id="IPR023606">
    <property type="entry name" value="CoA-Trfase_III_dom_1_sf"/>
</dbReference>
<dbReference type="InterPro" id="IPR050509">
    <property type="entry name" value="CoA-transferase_III"/>
</dbReference>
<protein>
    <submittedName>
        <fullName evidence="1">CoA transferase</fullName>
    </submittedName>
</protein>